<keyword evidence="1" id="KW-1133">Transmembrane helix</keyword>
<keyword evidence="1" id="KW-0812">Transmembrane</keyword>
<dbReference type="SUPFAM" id="SSF53300">
    <property type="entry name" value="vWA-like"/>
    <property type="match status" value="1"/>
</dbReference>
<feature type="transmembrane region" description="Helical" evidence="1">
    <location>
        <begin position="343"/>
        <end position="363"/>
    </location>
</feature>
<organism evidence="3 4">
    <name type="scientific">Butyrivibrio proteoclasticus</name>
    <dbReference type="NCBI Taxonomy" id="43305"/>
    <lineage>
        <taxon>Bacteria</taxon>
        <taxon>Bacillati</taxon>
        <taxon>Bacillota</taxon>
        <taxon>Clostridia</taxon>
        <taxon>Lachnospirales</taxon>
        <taxon>Lachnospiraceae</taxon>
        <taxon>Butyrivibrio</taxon>
    </lineage>
</organism>
<gene>
    <name evidence="3" type="ORF">SAMN04487928_12152</name>
</gene>
<dbReference type="AlphaFoldDB" id="A0A1I5WAG9"/>
<feature type="domain" description="VWFA" evidence="2">
    <location>
        <begin position="98"/>
        <end position="322"/>
    </location>
</feature>
<feature type="transmembrane region" description="Helical" evidence="1">
    <location>
        <begin position="60"/>
        <end position="82"/>
    </location>
</feature>
<sequence>MELMYEKVVVFGLIAVAAFVAGLFYIKRKTSIIYATGIKAANTKRLRQSKIYKSLEQKYLVLRCILIAGIIGSIVSSLFLIARPYKKDDIYSGVKKRDIILCLDVSYSLYDLNYEITDYLKEVVKGLEGDRIGINIFNTSTVTYVPLTDDYEYVLQKLDELSEYFALQKEYQDKYGEYVYIPDELLDEYNELAFKLDYYDAGTLYNNQVKGSSLVGEGLGTALYSFPYLGESDRTRVIIMCTDNELNARKKQIMDIEDAAKACAQNKVTVFGIFPSKEAFYAPDEYDYNSCKEEFKTAVESTGGKFYVRTQDQAVSEIVKDIQKQEAMLVKVVMSRQYVDLPYIPFIILIICLALGLSAGLVLQR</sequence>
<name>A0A1I5WAG9_9FIRM</name>
<evidence type="ECO:0000313" key="3">
    <source>
        <dbReference type="EMBL" id="SFQ16637.1"/>
    </source>
</evidence>
<dbReference type="Gene3D" id="3.40.50.410">
    <property type="entry name" value="von Willebrand factor, type A domain"/>
    <property type="match status" value="1"/>
</dbReference>
<dbReference type="PROSITE" id="PS50234">
    <property type="entry name" value="VWFA"/>
    <property type="match status" value="1"/>
</dbReference>
<dbReference type="EMBL" id="FOXO01000021">
    <property type="protein sequence ID" value="SFQ16637.1"/>
    <property type="molecule type" value="Genomic_DNA"/>
</dbReference>
<protein>
    <submittedName>
        <fullName evidence="3">von Willebrand factor type A domain-containing protein</fullName>
    </submittedName>
</protein>
<keyword evidence="4" id="KW-1185">Reference proteome</keyword>
<dbReference type="InterPro" id="IPR036465">
    <property type="entry name" value="vWFA_dom_sf"/>
</dbReference>
<accession>A0A1I5WAG9</accession>
<evidence type="ECO:0000259" key="2">
    <source>
        <dbReference type="PROSITE" id="PS50234"/>
    </source>
</evidence>
<feature type="transmembrane region" description="Helical" evidence="1">
    <location>
        <begin position="6"/>
        <end position="26"/>
    </location>
</feature>
<reference evidence="4" key="1">
    <citation type="submission" date="2016-10" db="EMBL/GenBank/DDBJ databases">
        <authorList>
            <person name="Varghese N."/>
            <person name="Submissions S."/>
        </authorList>
    </citation>
    <scope>NUCLEOTIDE SEQUENCE [LARGE SCALE GENOMIC DNA]</scope>
    <source>
        <strain evidence="4">P18</strain>
    </source>
</reference>
<evidence type="ECO:0000313" key="4">
    <source>
        <dbReference type="Proteomes" id="UP000182624"/>
    </source>
</evidence>
<dbReference type="SMART" id="SM00327">
    <property type="entry name" value="VWA"/>
    <property type="match status" value="1"/>
</dbReference>
<proteinExistence type="predicted"/>
<dbReference type="InterPro" id="IPR002035">
    <property type="entry name" value="VWF_A"/>
</dbReference>
<evidence type="ECO:0000256" key="1">
    <source>
        <dbReference type="SAM" id="Phobius"/>
    </source>
</evidence>
<dbReference type="RefSeq" id="WP_074889715.1">
    <property type="nucleotide sequence ID" value="NZ_FOXO01000021.1"/>
</dbReference>
<dbReference type="Proteomes" id="UP000182624">
    <property type="component" value="Unassembled WGS sequence"/>
</dbReference>
<keyword evidence="1" id="KW-0472">Membrane</keyword>